<feature type="compositionally biased region" description="Polar residues" evidence="1">
    <location>
        <begin position="479"/>
        <end position="489"/>
    </location>
</feature>
<proteinExistence type="predicted"/>
<dbReference type="GeneID" id="36326930"/>
<reference evidence="2 3" key="1">
    <citation type="submission" date="2017-04" db="EMBL/GenBank/DDBJ databases">
        <title>Genome Sequence of the Model Brown-Rot Fungus Postia placenta SB12.</title>
        <authorList>
            <consortium name="DOE Joint Genome Institute"/>
            <person name="Gaskell J."/>
            <person name="Kersten P."/>
            <person name="Larrondo L.F."/>
            <person name="Canessa P."/>
            <person name="Martinez D."/>
            <person name="Hibbett D."/>
            <person name="Schmoll M."/>
            <person name="Kubicek C.P."/>
            <person name="Martinez A.T."/>
            <person name="Yadav J."/>
            <person name="Master E."/>
            <person name="Magnuson J.K."/>
            <person name="James T."/>
            <person name="Yaver D."/>
            <person name="Berka R."/>
            <person name="Labutti K."/>
            <person name="Lipzen A."/>
            <person name="Aerts A."/>
            <person name="Barry K."/>
            <person name="Henrissat B."/>
            <person name="Blanchette R."/>
            <person name="Grigoriev I."/>
            <person name="Cullen D."/>
        </authorList>
    </citation>
    <scope>NUCLEOTIDE SEQUENCE [LARGE SCALE GENOMIC DNA]</scope>
    <source>
        <strain evidence="2 3">MAD-698-R-SB12</strain>
    </source>
</reference>
<organism evidence="2 3">
    <name type="scientific">Postia placenta MAD-698-R-SB12</name>
    <dbReference type="NCBI Taxonomy" id="670580"/>
    <lineage>
        <taxon>Eukaryota</taxon>
        <taxon>Fungi</taxon>
        <taxon>Dikarya</taxon>
        <taxon>Basidiomycota</taxon>
        <taxon>Agaricomycotina</taxon>
        <taxon>Agaricomycetes</taxon>
        <taxon>Polyporales</taxon>
        <taxon>Adustoporiaceae</taxon>
        <taxon>Rhodonia</taxon>
    </lineage>
</organism>
<feature type="region of interest" description="Disordered" evidence="1">
    <location>
        <begin position="619"/>
        <end position="658"/>
    </location>
</feature>
<evidence type="ECO:0000313" key="2">
    <source>
        <dbReference type="EMBL" id="OSX63206.1"/>
    </source>
</evidence>
<protein>
    <submittedName>
        <fullName evidence="2">Uncharacterized protein</fullName>
    </submittedName>
</protein>
<gene>
    <name evidence="2" type="ORF">POSPLADRAFT_1065643</name>
</gene>
<accession>A0A1X6N405</accession>
<dbReference type="EMBL" id="KZ110595">
    <property type="protein sequence ID" value="OSX63206.1"/>
    <property type="molecule type" value="Genomic_DNA"/>
</dbReference>
<feature type="compositionally biased region" description="Polar residues" evidence="1">
    <location>
        <begin position="635"/>
        <end position="658"/>
    </location>
</feature>
<dbReference type="OrthoDB" id="2723779at2759"/>
<evidence type="ECO:0000256" key="1">
    <source>
        <dbReference type="SAM" id="MobiDB-lite"/>
    </source>
</evidence>
<name>A0A1X6N405_9APHY</name>
<evidence type="ECO:0000313" key="3">
    <source>
        <dbReference type="Proteomes" id="UP000194127"/>
    </source>
</evidence>
<feature type="region of interest" description="Disordered" evidence="1">
    <location>
        <begin position="455"/>
        <end position="489"/>
    </location>
</feature>
<keyword evidence="3" id="KW-1185">Reference proteome</keyword>
<dbReference type="Proteomes" id="UP000194127">
    <property type="component" value="Unassembled WGS sequence"/>
</dbReference>
<dbReference type="RefSeq" id="XP_024340000.1">
    <property type="nucleotide sequence ID" value="XM_024481980.1"/>
</dbReference>
<sequence length="658" mass="73953">MARETGKELEGCGSAIDKADLVESRESAQGVYKGWLCTEQWIWLHDAYVCEIDSIGEDLRESFRAGVVVIDHGESACSCAICSQRAQLRDRVDPMGVHECAERGDLPWSVAEITPEYDFGYESRDSISIAIMTRQHESERVAGREEREQVVEDIVVEGAEQVERGGAYRSVRRRLQTFPCPYANGVSSKRITTGNQIRYAGKCTDSIAASPLQGKAQPCTAGSQPKSFLAGFGGHGLHPTLVSVGFMHHPYLEPDENWKQQTRKEIERELWPLVEEARARCTHLSQYSPDSVAMRVMTKQYEQTMTYICNMAETTYRERLARERESRKSSPYAYMNEHDLTQYLRETRNVLDAMLATPRFAERVSSSVTSPEQAQEAAITGWHRDPVAFATNIRSAPPRERGQAVDDDPADLYKWRLLSTMRGPHRDQRSWAYHTIGESRKRSTQVEANVSRADIDGEGSSQDVGMRRSRNVPGVPEDVSSTTSANLGSTIDFEGEQGRRVRLDEKASHRLRQELGGKADRGAYREVEEVLDMKTDAEQMEDLMDKQRELRVKVKRLKGEKLTLLSREQAIRAAQTIGDGETKFRISAKIIDRVSEIKGNSGQARYLVGLLDSNLLVSGPNGSPGRGGVKRNEGRSNPVSSQMQMQNGLRWHFNQSEI</sequence>
<dbReference type="AlphaFoldDB" id="A0A1X6N405"/>